<evidence type="ECO:0000256" key="2">
    <source>
        <dbReference type="ARBA" id="ARBA00022723"/>
    </source>
</evidence>
<feature type="repeat" description="CSPG" evidence="8">
    <location>
        <begin position="1456"/>
        <end position="1548"/>
    </location>
</feature>
<keyword evidence="5" id="KW-0106">Calcium</keyword>
<evidence type="ECO:0000313" key="11">
    <source>
        <dbReference type="Proteomes" id="UP000515154"/>
    </source>
</evidence>
<keyword evidence="4" id="KW-0677">Repeat</keyword>
<organism evidence="11 12">
    <name type="scientific">Octopus sinensis</name>
    <name type="common">East Asian common octopus</name>
    <dbReference type="NCBI Taxonomy" id="2607531"/>
    <lineage>
        <taxon>Eukaryota</taxon>
        <taxon>Metazoa</taxon>
        <taxon>Spiralia</taxon>
        <taxon>Lophotrochozoa</taxon>
        <taxon>Mollusca</taxon>
        <taxon>Cephalopoda</taxon>
        <taxon>Coleoidea</taxon>
        <taxon>Octopodiformes</taxon>
        <taxon>Octopoda</taxon>
        <taxon>Incirrata</taxon>
        <taxon>Octopodidae</taxon>
        <taxon>Octopus</taxon>
    </lineage>
</organism>
<dbReference type="InterPro" id="IPR038081">
    <property type="entry name" value="CalX-like_sf"/>
</dbReference>
<gene>
    <name evidence="12" type="primary">LOC115228986</name>
</gene>
<evidence type="ECO:0000256" key="1">
    <source>
        <dbReference type="ARBA" id="ARBA00005529"/>
    </source>
</evidence>
<feature type="domain" description="Calx-beta" evidence="10">
    <location>
        <begin position="2273"/>
        <end position="2377"/>
    </location>
</feature>
<dbReference type="SUPFAM" id="SSF141072">
    <property type="entry name" value="CalX-like"/>
    <property type="match status" value="5"/>
</dbReference>
<feature type="repeat" description="CSPG" evidence="8">
    <location>
        <begin position="1691"/>
        <end position="1788"/>
    </location>
</feature>
<dbReference type="InterPro" id="IPR051561">
    <property type="entry name" value="FRAS1_ECM"/>
</dbReference>
<dbReference type="GO" id="GO:0007155">
    <property type="term" value="P:cell adhesion"/>
    <property type="evidence" value="ECO:0007669"/>
    <property type="project" value="UniProtKB-KW"/>
</dbReference>
<evidence type="ECO:0000256" key="9">
    <source>
        <dbReference type="SAM" id="Phobius"/>
    </source>
</evidence>
<accession>A0A6P7TSN5</accession>
<dbReference type="Gene3D" id="2.60.40.2030">
    <property type="match status" value="5"/>
</dbReference>
<dbReference type="SMART" id="SM00237">
    <property type="entry name" value="Calx_beta"/>
    <property type="match status" value="5"/>
</dbReference>
<dbReference type="Pfam" id="PF03160">
    <property type="entry name" value="Calx-beta"/>
    <property type="match status" value="4"/>
</dbReference>
<protein>
    <submittedName>
        <fullName evidence="12">Extracellular matrix protein 3-like</fullName>
    </submittedName>
</protein>
<feature type="domain" description="Calx-beta" evidence="10">
    <location>
        <begin position="2155"/>
        <end position="2255"/>
    </location>
</feature>
<feature type="repeat" description="CSPG" evidence="8">
    <location>
        <begin position="1101"/>
        <end position="1203"/>
    </location>
</feature>
<dbReference type="GO" id="GO:0009653">
    <property type="term" value="P:anatomical structure morphogenesis"/>
    <property type="evidence" value="ECO:0007669"/>
    <property type="project" value="TreeGrafter"/>
</dbReference>
<proteinExistence type="inferred from homology"/>
<keyword evidence="11" id="KW-1185">Reference proteome</keyword>
<evidence type="ECO:0000256" key="3">
    <source>
        <dbReference type="ARBA" id="ARBA00022729"/>
    </source>
</evidence>
<keyword evidence="9" id="KW-1133">Transmembrane helix</keyword>
<evidence type="ECO:0000256" key="4">
    <source>
        <dbReference type="ARBA" id="ARBA00022737"/>
    </source>
</evidence>
<feature type="repeat" description="CSPG" evidence="8">
    <location>
        <begin position="369"/>
        <end position="466"/>
    </location>
</feature>
<feature type="transmembrane region" description="Helical" evidence="9">
    <location>
        <begin position="3119"/>
        <end position="3141"/>
    </location>
</feature>
<evidence type="ECO:0000256" key="8">
    <source>
        <dbReference type="PROSITE-ProRule" id="PRU01201"/>
    </source>
</evidence>
<evidence type="ECO:0000256" key="5">
    <source>
        <dbReference type="ARBA" id="ARBA00022837"/>
    </source>
</evidence>
<feature type="repeat" description="CSPG" evidence="8">
    <location>
        <begin position="1338"/>
        <end position="1435"/>
    </location>
</feature>
<evidence type="ECO:0000259" key="10">
    <source>
        <dbReference type="SMART" id="SM00237"/>
    </source>
</evidence>
<feature type="domain" description="Calx-beta" evidence="10">
    <location>
        <begin position="1907"/>
        <end position="2018"/>
    </location>
</feature>
<dbReference type="GO" id="GO:0046872">
    <property type="term" value="F:metal ion binding"/>
    <property type="evidence" value="ECO:0007669"/>
    <property type="project" value="UniProtKB-KW"/>
</dbReference>
<dbReference type="PANTHER" id="PTHR45739">
    <property type="entry name" value="MATRIX PROTEIN, PUTATIVE-RELATED"/>
    <property type="match status" value="1"/>
</dbReference>
<name>A0A6P7TSN5_9MOLL</name>
<dbReference type="InterPro" id="IPR045658">
    <property type="entry name" value="FRAS1-rel_N"/>
</dbReference>
<keyword evidence="3" id="KW-0732">Signal</keyword>
<dbReference type="Pfam" id="PF16184">
    <property type="entry name" value="Cadherin_3"/>
    <property type="match status" value="11"/>
</dbReference>
<evidence type="ECO:0000256" key="7">
    <source>
        <dbReference type="ARBA" id="ARBA00023180"/>
    </source>
</evidence>
<feature type="repeat" description="CSPG" evidence="8">
    <location>
        <begin position="1568"/>
        <end position="1657"/>
    </location>
</feature>
<keyword evidence="6" id="KW-0130">Cell adhesion</keyword>
<reference evidence="12" key="1">
    <citation type="submission" date="2025-08" db="UniProtKB">
        <authorList>
            <consortium name="RefSeq"/>
        </authorList>
    </citation>
    <scope>IDENTIFICATION</scope>
</reference>
<keyword evidence="9" id="KW-0812">Transmembrane</keyword>
<feature type="repeat" description="CSPG" evidence="8">
    <location>
        <begin position="600"/>
        <end position="712"/>
    </location>
</feature>
<feature type="repeat" description="CSPG" evidence="8">
    <location>
        <begin position="865"/>
        <end position="956"/>
    </location>
</feature>
<dbReference type="Proteomes" id="UP000515154">
    <property type="component" value="Linkage group LG2"/>
</dbReference>
<feature type="domain" description="Calx-beta" evidence="10">
    <location>
        <begin position="2030"/>
        <end position="2138"/>
    </location>
</feature>
<dbReference type="InterPro" id="IPR039005">
    <property type="entry name" value="CSPG_rpt"/>
</dbReference>
<keyword evidence="7" id="KW-0325">Glycoprotein</keyword>
<sequence length="3183" mass="358273">MLSMVNPIKWLPHSYSHMASADCAFKVSVTAATEVVAAAVTISTITTPTAAAAAAVSADGNKLTKSHTSVPSLRRDLFSLALLSAMHRSTTYTTTITRSRTTAMLLLLLQISMLSALFFGSASAQVSKADSGILKSSEIFIEKKSIEVNYGRTVYIDPYSDLQLHVGKGDRCLISVLETDSLSHKPGKLTPVRFPCQFKPYQVSYTHFGGQSPEEDYVPMQIRYDTETATKIIPFVLHIKLSFKPLEIVTNNLPLPVRNLLSYSQPFTKSNTHFTYDPSKVTCKVTVLSPATGLPKYGRIINDTTTLTMMDCDQFLLANVRYQHTARSKSPRKDYVPLLVEAVDQNGTLVKQEYFHKMIKIRAGKKNSSPKVNSDCTLILDVDQFAMTAITPEILAAYDTETPADQLIFNITEPLAAEKGFLISTDDPELPINSFRQKDIKKLKIVYKPPTGDSDKQRRVIEIPLQVIDGDKSVSKDINLTVVVRQMNSLAPVVIKNFGVQLFEGQSGVLSSADNLQIMDVDNINDVTITVIRGSVHGQIFVNNLPRKYFTPKDLDNNEVSYNHDGSDTFSDNIVFRMTDGTHKVDFLFPVAIYALDDEAPTLTVNTGLEIRKNELADITPFVLSASDIDSEDSTIRFITEPPFSKQGHLLLRKFQVSPSEDISGWKFVNGAYEKPVREFTQQDILDGKVFYRHVGPHHSDFVTDKMKFKLVDNGDPPNESQFHNFVFKIFPVDDRPPYLDSRSTLFMNVDDAKLTSFKKKFLRYTDDDSDDRQITYTITSPLRDTNANTLLDVGELVHCNKQKSKLVTFTQSQLNHHKACYKHPTEQLGLVARLLKFTFDVQDISGNVLKDQEFIIKLRSVSNKPPRVLNNGLHVIKNGEAVITTDILNAEDNDTKDKDIFFIIEVEPKHGVIRKNVDILTAGQIFSKQDIINRVIFYQNNGDEEDSDKFSLTVTDSVHKLPVNVKVFVSDVGNKEAKFIRTADGNELLHTSIEVNEMGTVVITEDFLKTAVTDSDDRKFTFIITKHPLEGVILTQKFTRQDIINKKVKYQHTTGEIGTKPEKDSFELMLTDESDSLVVGGQKVEQIRVDVKILPVDNKLPVVNVADIYTVSESEKNPILTSHLNVHDEDTEDEDIICTLVVRPNFGYLENISPAPISGKSQKGIPISAFSNKHLQLGNINYVQSFHEGVEERSDSFIIMCSDGINFSERYVFPIVILPENDETPRLFMREFVVAEGMLLTIENAILNATDKDQPKDVLTFVIDELPKHGVLGKQTLAGTIKITNFTLSDIVQDSTILYEHDGSESPEDYFKFTLTDGKHNITNTLPITIILVDDETPRLTVNTGLEIEKIGTIKTISNKYLKAEDPDSENETIMYIVRGPPKYGYLQRISNGHLLRNLSTGDNFTQYDIDQKRIQYEHNGADVVRDIIKFDLTDNHNMLTDQYFYITVKGQREVTQQIINRGVELPESGWITLTTDLLTGTNLKIHNKELQFVLTRSPTRGHLENLHKPGEPIINFSLDELAADEIIYVHTSNDEMKMDSLMFEVTDEYSQVMLTFRISLTDVDNKKPVITFDVLRVNEGSSKLLTLSELKVDDRDTNDNNIEFTITQVPLHGNLLHNYSRIVTRFTQADIANNLISYQHDGSDTQSDSFSFMVTDGIHSDFYVFPGTSYSKRHPQTMNIEIEEVDNGIPLISVNEGASFLTVLENGKMGFVLSEDVLKSQDHDTQDEELRYSLTVPPKFGSLSNTKHGTSRITTWTQADINAKKIRYVLNPESNATNDNFFFNIVDKDGNVLSNQPFHLNWAIISMEKNLFKVNEVEKLLNITLWRRGYVGTTCYITIQVEDGTAKVGEDVQVQYRTKLQFKPGQTENTWQIHIIDDNKFENNEKFYLKLSDPVMAIVEEPLQATVVIVDIEDESNVFIPEKEYRVTEKESKLDIPVYRTGDLSEPLSVICHTVQETAAGSPVNVLSSFSDYITRPMHSSSIIRFEKDESKKICTVLIIDDSLFETEEQFNVSLSQPQGGHLGNFTTTVVFIEPDIMDEPVIYFAKGHHIVDESVKYIDVSVHRVGPDLSQASSVTLRSKSTNIYSAESGVDYITVDKVLTFPPGVTYQKVQVTILDDKGKPLVEGMEAFELSLYMPMGAILGDPSSSIISINDSISDLPTMQFKQAEIIVDENENIVTASIIRSGDISHASTIRCYTRQGTALMMMDFYERPNSNVSIIKFESGEREKQCAVKLMGDHIHEEEEEFYMVLGSPWSPSLKKAKVGRRNVTTIRLTDLADKPVIKFENIEFSVKEPFEYGEVAFVRIPVARYGDLTKTSVVRVHTEDGSAIAGRDYNGISRELVFSVNVSHNIIEIEVLHDNEKEMKEFFTVHLRPDQNLVAEVKQNIQAFVYIEERKKLADVTFPTEPIVISLRDYGNDLSREPIQGYPCICITPCNPRHPDFSTSKKLCEKEGINDTLTRFRWRVSAPRHPDDAPSGLSNVEANTFFTSTKGITLDSIYFGPGSEVQCGARAVNVDGDPGLELLSSPTTISSGKGLCKPQNANSLDFEPFSAKLRYISSQDSVYANKIQITVTVPHQDGMLPAISTRHLSNFELILSPDGTRIGQHRCSNLLDYNEIQTNFGFISNQTRSVHNIKEIEPYQFNGKLRGKSALRFYRNLNLETCLWEFTSYYAMSELITICSGEISSDNEIPESKQSFMTLKLPLYLSYVFHSPDVPVGWQHFDTSLQLSMRFSYDTPSLWQYGIGSDTQATQKGVLYPSSMTILNDGKLRVDFKSKALFHGLFVTSHLDSDIESMVVSISHPDLTFTLELLQSEQTYQEPVQTWRFTSDFGIDDYSGQYKVKLVSCTLPLSEEFNNAMSCEPQETISFDLPIRLQQISDPVPARFSLNTEFHLTQKRDIWLGENSISSANNDVFTYGNPIYGRINTDPIISQRDPSNLGLEMVFLCSGQMGYIPKYDPQNREYGCVEKSANLQYVFKILDRAAPHTTDKLFHNVSFNATFAREDSSAFRLTNTPGADGFTFSSAPLFQVSPIRPWFLHVIYTIRSQENASIMGKRSIEYHNVKVHHSGHRPKRSTVDVEGVGNDGKGTNMAFVLLDPQGKPLERGTNKRVESFPMVPIFVTIAVLLLLFIVGIIVFLHQKRKTSTPPHSPANTFSSSGGKAQIVYANHNAKFDTEKTEV</sequence>
<dbReference type="RefSeq" id="XP_029655284.1">
    <property type="nucleotide sequence ID" value="XM_029799424.2"/>
</dbReference>
<keyword evidence="2" id="KW-0479">Metal-binding</keyword>
<dbReference type="InterPro" id="IPR003644">
    <property type="entry name" value="Calx_beta"/>
</dbReference>
<evidence type="ECO:0000256" key="6">
    <source>
        <dbReference type="ARBA" id="ARBA00022889"/>
    </source>
</evidence>
<dbReference type="PANTHER" id="PTHR45739:SF8">
    <property type="entry name" value="FRAS1-RELATED EXTRACELLULAR MATRIX PROTEIN 1"/>
    <property type="match status" value="1"/>
</dbReference>
<feature type="repeat" description="CSPG" evidence="8">
    <location>
        <begin position="1224"/>
        <end position="1317"/>
    </location>
</feature>
<keyword evidence="9" id="KW-0472">Membrane</keyword>
<evidence type="ECO:0000313" key="12">
    <source>
        <dbReference type="RefSeq" id="XP_029655284.1"/>
    </source>
</evidence>
<dbReference type="Pfam" id="PF19309">
    <property type="entry name" value="Frem_N"/>
    <property type="match status" value="1"/>
</dbReference>
<dbReference type="GO" id="GO:0007154">
    <property type="term" value="P:cell communication"/>
    <property type="evidence" value="ECO:0007669"/>
    <property type="project" value="InterPro"/>
</dbReference>
<dbReference type="PROSITE" id="PS51854">
    <property type="entry name" value="CSPG"/>
    <property type="match status" value="10"/>
</dbReference>
<feature type="repeat" description="CSPG" evidence="8">
    <location>
        <begin position="491"/>
        <end position="579"/>
    </location>
</feature>
<dbReference type="GO" id="GO:0016020">
    <property type="term" value="C:membrane"/>
    <property type="evidence" value="ECO:0007669"/>
    <property type="project" value="InterPro"/>
</dbReference>
<comment type="similarity">
    <text evidence="1">Belongs to the FRAS1 family.</text>
</comment>
<dbReference type="KEGG" id="osn:115228986"/>
<feature type="domain" description="Calx-beta" evidence="10">
    <location>
        <begin position="1790"/>
        <end position="1894"/>
    </location>
</feature>